<feature type="domain" description="SH3" evidence="4">
    <location>
        <begin position="390"/>
        <end position="451"/>
    </location>
</feature>
<feature type="transmembrane region" description="Helical" evidence="3">
    <location>
        <begin position="339"/>
        <end position="361"/>
    </location>
</feature>
<evidence type="ECO:0000256" key="1">
    <source>
        <dbReference type="ARBA" id="ARBA00022443"/>
    </source>
</evidence>
<protein>
    <recommendedName>
        <fullName evidence="4">SH3 domain-containing protein</fullName>
    </recommendedName>
</protein>
<dbReference type="PROSITE" id="PS50002">
    <property type="entry name" value="SH3"/>
    <property type="match status" value="1"/>
</dbReference>
<keyword evidence="3" id="KW-0812">Transmembrane</keyword>
<dbReference type="STRING" id="46731.A0A3M6TX66"/>
<proteinExistence type="predicted"/>
<organism evidence="5 6">
    <name type="scientific">Pocillopora damicornis</name>
    <name type="common">Cauliflower coral</name>
    <name type="synonym">Millepora damicornis</name>
    <dbReference type="NCBI Taxonomy" id="46731"/>
    <lineage>
        <taxon>Eukaryota</taxon>
        <taxon>Metazoa</taxon>
        <taxon>Cnidaria</taxon>
        <taxon>Anthozoa</taxon>
        <taxon>Hexacorallia</taxon>
        <taxon>Scleractinia</taxon>
        <taxon>Astrocoeniina</taxon>
        <taxon>Pocilloporidae</taxon>
        <taxon>Pocillopora</taxon>
    </lineage>
</organism>
<keyword evidence="6" id="KW-1185">Reference proteome</keyword>
<dbReference type="AlphaFoldDB" id="A0A3M6TX66"/>
<dbReference type="Proteomes" id="UP000275408">
    <property type="component" value="Unassembled WGS sequence"/>
</dbReference>
<name>A0A3M6TX66_POCDA</name>
<keyword evidence="1 2" id="KW-0728">SH3 domain</keyword>
<evidence type="ECO:0000313" key="5">
    <source>
        <dbReference type="EMBL" id="RMX46005.1"/>
    </source>
</evidence>
<sequence>TLQNVQHESEAPIAFHYLLQFKCATIIGAKRALGHLGGSGELRTFRLFKQRYEYNHFGGGERKVREEEAFGCLSNITLANDAKKTLTITPKKPRCCWQVDKNDLDCKSMELIGGNEIQLPSLKRENISYVFPNKYPMDRIGNCDFTFMAGEKQLRHRVRFNTTEPKKKSWLDVIGFGGDSFRKCRGVDRDPRKNCEPVDCVEKYNGWRNFFKNSTGKCEVIHECYTKGKEGELPEIAFDKDYNDCKSLVSPTLTKKQKKQIYDNMERSKLAKLKFTLEDIKEINPVPLNCHHGRRVGSVCVCNEGWKTKTNNVPKKDLRYIYDWCNVKIEKSKRAYQRALMQAGLGVMGFTLLIGWLLIIWSCFIAGTGSVGRVSQTFKTLWITVERFWRRNSHGYIHTSYEPTNDNELCLAKGQIVQDIVRVDDKEGWYEGTCDGVRGVFHQDYVIIKTSESKKISNSAQD</sequence>
<keyword evidence="3" id="KW-0472">Membrane</keyword>
<dbReference type="Gene3D" id="2.30.30.40">
    <property type="entry name" value="SH3 Domains"/>
    <property type="match status" value="1"/>
</dbReference>
<gene>
    <name evidence="5" type="ORF">pdam_00002087</name>
</gene>
<keyword evidence="3" id="KW-1133">Transmembrane helix</keyword>
<dbReference type="InterPro" id="IPR001452">
    <property type="entry name" value="SH3_domain"/>
</dbReference>
<dbReference type="EMBL" id="RCHS01002737">
    <property type="protein sequence ID" value="RMX46005.1"/>
    <property type="molecule type" value="Genomic_DNA"/>
</dbReference>
<dbReference type="SUPFAM" id="SSF50044">
    <property type="entry name" value="SH3-domain"/>
    <property type="match status" value="1"/>
</dbReference>
<dbReference type="SMART" id="SM00326">
    <property type="entry name" value="SH3"/>
    <property type="match status" value="1"/>
</dbReference>
<dbReference type="OrthoDB" id="5977855at2759"/>
<evidence type="ECO:0000256" key="2">
    <source>
        <dbReference type="PROSITE-ProRule" id="PRU00192"/>
    </source>
</evidence>
<accession>A0A3M6TX66</accession>
<evidence type="ECO:0000256" key="3">
    <source>
        <dbReference type="SAM" id="Phobius"/>
    </source>
</evidence>
<reference evidence="5 6" key="1">
    <citation type="journal article" date="2018" name="Sci. Rep.">
        <title>Comparative analysis of the Pocillopora damicornis genome highlights role of immune system in coral evolution.</title>
        <authorList>
            <person name="Cunning R."/>
            <person name="Bay R.A."/>
            <person name="Gillette P."/>
            <person name="Baker A.C."/>
            <person name="Traylor-Knowles N."/>
        </authorList>
    </citation>
    <scope>NUCLEOTIDE SEQUENCE [LARGE SCALE GENOMIC DNA]</scope>
    <source>
        <strain evidence="5">RSMAS</strain>
        <tissue evidence="5">Whole animal</tissue>
    </source>
</reference>
<feature type="non-terminal residue" evidence="5">
    <location>
        <position position="1"/>
    </location>
</feature>
<evidence type="ECO:0000259" key="4">
    <source>
        <dbReference type="PROSITE" id="PS50002"/>
    </source>
</evidence>
<dbReference type="InterPro" id="IPR036028">
    <property type="entry name" value="SH3-like_dom_sf"/>
</dbReference>
<dbReference type="Pfam" id="PF07653">
    <property type="entry name" value="SH3_2"/>
    <property type="match status" value="1"/>
</dbReference>
<evidence type="ECO:0000313" key="6">
    <source>
        <dbReference type="Proteomes" id="UP000275408"/>
    </source>
</evidence>
<comment type="caution">
    <text evidence="5">The sequence shown here is derived from an EMBL/GenBank/DDBJ whole genome shotgun (WGS) entry which is preliminary data.</text>
</comment>